<dbReference type="PANTHER" id="PTHR11908:SF123">
    <property type="entry name" value="ALDEHYDE OXIDOREDUCTASE MOLYBDENUM-BINDING SUBUNIT PAOC"/>
    <property type="match status" value="1"/>
</dbReference>
<dbReference type="RefSeq" id="WP_088233872.1">
    <property type="nucleotide sequence ID" value="NZ_CALUEG010000041.1"/>
</dbReference>
<dbReference type="PANTHER" id="PTHR11908">
    <property type="entry name" value="XANTHINE DEHYDROGENASE"/>
    <property type="match status" value="1"/>
</dbReference>
<dbReference type="Proteomes" id="UP000196640">
    <property type="component" value="Unassembled WGS sequence"/>
</dbReference>
<dbReference type="SMART" id="SM01008">
    <property type="entry name" value="Ald_Xan_dh_C"/>
    <property type="match status" value="1"/>
</dbReference>
<dbReference type="GO" id="GO:0016491">
    <property type="term" value="F:oxidoreductase activity"/>
    <property type="evidence" value="ECO:0007669"/>
    <property type="project" value="InterPro"/>
</dbReference>
<dbReference type="Pfam" id="PF02738">
    <property type="entry name" value="MoCoBD_1"/>
    <property type="match status" value="1"/>
</dbReference>
<dbReference type="Gene3D" id="3.30.365.10">
    <property type="entry name" value="Aldehyde oxidase/xanthine dehydrogenase, molybdopterin binding domain"/>
    <property type="match status" value="4"/>
</dbReference>
<name>A0A212ALT6_9RHOB</name>
<organism evidence="2 3">
    <name type="scientific">Haematobacter missouriensis</name>
    <dbReference type="NCBI Taxonomy" id="366616"/>
    <lineage>
        <taxon>Bacteria</taxon>
        <taxon>Pseudomonadati</taxon>
        <taxon>Pseudomonadota</taxon>
        <taxon>Alphaproteobacteria</taxon>
        <taxon>Rhodobacterales</taxon>
        <taxon>Paracoccaceae</taxon>
        <taxon>Haematobacter</taxon>
    </lineage>
</organism>
<dbReference type="GO" id="GO:0005506">
    <property type="term" value="F:iron ion binding"/>
    <property type="evidence" value="ECO:0007669"/>
    <property type="project" value="InterPro"/>
</dbReference>
<dbReference type="Pfam" id="PF20256">
    <property type="entry name" value="MoCoBD_2"/>
    <property type="match status" value="1"/>
</dbReference>
<evidence type="ECO:0000259" key="1">
    <source>
        <dbReference type="SMART" id="SM01008"/>
    </source>
</evidence>
<dbReference type="STRING" id="366616.CG51_02070"/>
<feature type="domain" description="Aldehyde oxidase/xanthine dehydrogenase a/b hammerhead" evidence="1">
    <location>
        <begin position="38"/>
        <end position="138"/>
    </location>
</feature>
<dbReference type="InterPro" id="IPR008274">
    <property type="entry name" value="AldOxase/xan_DH_MoCoBD1"/>
</dbReference>
<comment type="caution">
    <text evidence="2">The sequence shown here is derived from an EMBL/GenBank/DDBJ whole genome shotgun (WGS) entry which is preliminary data.</text>
</comment>
<accession>A0A212ALT6</accession>
<gene>
    <name evidence="2" type="ORF">CDV52_15320</name>
</gene>
<dbReference type="InterPro" id="IPR016208">
    <property type="entry name" value="Ald_Oxase/xanthine_DH-like"/>
</dbReference>
<evidence type="ECO:0000313" key="2">
    <source>
        <dbReference type="EMBL" id="OWJ82296.1"/>
    </source>
</evidence>
<dbReference type="SUPFAM" id="SSF56003">
    <property type="entry name" value="Molybdenum cofactor-binding domain"/>
    <property type="match status" value="1"/>
</dbReference>
<dbReference type="SUPFAM" id="SSF54665">
    <property type="entry name" value="CO dehydrogenase molybdoprotein N-domain-like"/>
    <property type="match status" value="1"/>
</dbReference>
<dbReference type="AlphaFoldDB" id="A0A212ALT6"/>
<sequence length="726" mass="77420">MTNHRKIDSPDTENRLDHMAQGILGQPLDRLEGPLKVTGRATYAAEARPAALLHGVLVQAAIPKGRVLEVGDAPGALAVIADPLFLRFAAQGMDRTAPRSGPDDVEYMGQAVALVVAETLEGAQSTALNLSLRYTAEAAAFDPEAVDPEFPPKKQSESGDLDAAMAAAAFSVDGVWRTPSMAAAAMEPHAAVAEWQDDRVTIRASMQMLSSNRAQMADALGIAEEKVRLLAPYVGGGFGSKLGINAEAVAAAVAARDLGRPVSVTMTRPQVFDLSHRRSETRQRILLACNAEGRLTGIGHEALVSNLPDTTFSEPVTQATPFTYAAENRRIVHAVARVHRSSAGSVRAPGEAVGVTAFECAMDELAERAGIDPVEFRLRNIPDAEPVSGRPYSSNMLAETLRVGASRFGWAERRTPGERQDGEWLIGMGVAAAVRVNMLIESRARVTLEPRGTALVETDMTDIGTGTYTILGQLAAEMLGLSRDQVRVALGDTDFPPASGSGGSFGAASSGTSVYLACEDIRRRIAARMETDERGLTLQNGRARAGNVERPISELIDEPLVCEGHVEPGATEKTVRQATWGSHWAEVAVNRWTGEVRVRRMLGVFACGRLLNEKTARSQCLGGMTFGIGMALTEDMAHDHRDGHIVSRDLAEYHVPCHADVPPLDVEFLEERDAFVGPMQAKGIGELGICGAGAAVLNAIHNACGVRVRDLPATPEKIIGGLEAHL</sequence>
<proteinExistence type="predicted"/>
<protein>
    <submittedName>
        <fullName evidence="2">Xanthine dehydrogenase</fullName>
    </submittedName>
</protein>
<dbReference type="Gene3D" id="3.90.1170.50">
    <property type="entry name" value="Aldehyde oxidase/xanthine dehydrogenase, a/b hammerhead"/>
    <property type="match status" value="1"/>
</dbReference>
<dbReference type="InterPro" id="IPR036856">
    <property type="entry name" value="Ald_Oxase/Xan_DH_a/b_sf"/>
</dbReference>
<dbReference type="InterPro" id="IPR046867">
    <property type="entry name" value="AldOxase/xan_DH_MoCoBD2"/>
</dbReference>
<evidence type="ECO:0000313" key="3">
    <source>
        <dbReference type="Proteomes" id="UP000196640"/>
    </source>
</evidence>
<reference evidence="3" key="1">
    <citation type="submission" date="2016-11" db="EMBL/GenBank/DDBJ databases">
        <title>Comparison of Traditional DNA-DNA Hybridization with In Silico Genomic Analysis.</title>
        <authorList>
            <person name="Nicholson A.C."/>
            <person name="Humrighouse B.W."/>
            <person name="Graziano J."/>
            <person name="Lasker B."/>
            <person name="Whitney A.M."/>
            <person name="Mcquiston J.R."/>
            <person name="Bell M."/>
        </authorList>
    </citation>
    <scope>NUCLEOTIDE SEQUENCE [LARGE SCALE GENOMIC DNA]</scope>
    <source>
        <strain evidence="3">H2381</strain>
    </source>
</reference>
<dbReference type="EMBL" id="NIPX01000028">
    <property type="protein sequence ID" value="OWJ82296.1"/>
    <property type="molecule type" value="Genomic_DNA"/>
</dbReference>
<dbReference type="InterPro" id="IPR000674">
    <property type="entry name" value="Ald_Oxase/Xan_DH_a/b"/>
</dbReference>
<dbReference type="OrthoDB" id="8428274at2"/>
<dbReference type="InterPro" id="IPR037165">
    <property type="entry name" value="AldOxase/xan_DH_Mopterin-bd_sf"/>
</dbReference>